<accession>A0A0G0QNH1</accession>
<comment type="subcellular location">
    <subcellularLocation>
        <location evidence="1">Membrane</location>
        <topology evidence="1">Single-pass membrane protein</topology>
    </subcellularLocation>
</comment>
<dbReference type="PANTHER" id="PTHR30093">
    <property type="entry name" value="GENERAL SECRETION PATHWAY PROTEIN G"/>
    <property type="match status" value="1"/>
</dbReference>
<sequence length="160" mass="18194">FTLIELLVVVSIIGLLASVVMTSLNTARAKARDTKRMQDLHQIKVALEMYFDVNGRYPAITGWAYSNATSWDTLQTALAPYIPSLPKDPKNNRSGPWTTGNYSYAYGYNTASFPGKYDLVTQFEDVNNNNRCELKLWRYHTNGNEALWCGSYSKYLYADH</sequence>
<organism evidence="7 8">
    <name type="scientific">Candidatus Nomurabacteria bacterium GW2011_GWF2_40_12</name>
    <dbReference type="NCBI Taxonomy" id="1618776"/>
    <lineage>
        <taxon>Bacteria</taxon>
        <taxon>Candidatus Nomuraibacteriota</taxon>
    </lineage>
</organism>
<dbReference type="Gene3D" id="3.30.700.10">
    <property type="entry name" value="Glycoprotein, Type 4 Pilin"/>
    <property type="match status" value="1"/>
</dbReference>
<dbReference type="InterPro" id="IPR012902">
    <property type="entry name" value="N_methyl_site"/>
</dbReference>
<dbReference type="InterPro" id="IPR045584">
    <property type="entry name" value="Pilin-like"/>
</dbReference>
<evidence type="ECO:0000256" key="2">
    <source>
        <dbReference type="ARBA" id="ARBA00022481"/>
    </source>
</evidence>
<keyword evidence="3 6" id="KW-0812">Transmembrane</keyword>
<feature type="non-terminal residue" evidence="7">
    <location>
        <position position="1"/>
    </location>
</feature>
<evidence type="ECO:0000256" key="6">
    <source>
        <dbReference type="SAM" id="Phobius"/>
    </source>
</evidence>
<reference evidence="7 8" key="1">
    <citation type="journal article" date="2015" name="Nature">
        <title>rRNA introns, odd ribosomes, and small enigmatic genomes across a large radiation of phyla.</title>
        <authorList>
            <person name="Brown C.T."/>
            <person name="Hug L.A."/>
            <person name="Thomas B.C."/>
            <person name="Sharon I."/>
            <person name="Castelle C.J."/>
            <person name="Singh A."/>
            <person name="Wilkins M.J."/>
            <person name="Williams K.H."/>
            <person name="Banfield J.F."/>
        </authorList>
    </citation>
    <scope>NUCLEOTIDE SEQUENCE [LARGE SCALE GENOMIC DNA]</scope>
</reference>
<keyword evidence="2" id="KW-0488">Methylation</keyword>
<evidence type="ECO:0000256" key="3">
    <source>
        <dbReference type="ARBA" id="ARBA00022692"/>
    </source>
</evidence>
<name>A0A0G0QNH1_9BACT</name>
<dbReference type="NCBIfam" id="TIGR02532">
    <property type="entry name" value="IV_pilin_GFxxxE"/>
    <property type="match status" value="1"/>
</dbReference>
<proteinExistence type="predicted"/>
<feature type="transmembrane region" description="Helical" evidence="6">
    <location>
        <begin position="6"/>
        <end position="27"/>
    </location>
</feature>
<dbReference type="PANTHER" id="PTHR30093:SF44">
    <property type="entry name" value="TYPE II SECRETION SYSTEM CORE PROTEIN G"/>
    <property type="match status" value="1"/>
</dbReference>
<evidence type="ECO:0000256" key="1">
    <source>
        <dbReference type="ARBA" id="ARBA00004167"/>
    </source>
</evidence>
<evidence type="ECO:0008006" key="9">
    <source>
        <dbReference type="Google" id="ProtNLM"/>
    </source>
</evidence>
<dbReference type="AlphaFoldDB" id="A0A0G0QNH1"/>
<comment type="caution">
    <text evidence="7">The sequence shown here is derived from an EMBL/GenBank/DDBJ whole genome shotgun (WGS) entry which is preliminary data.</text>
</comment>
<evidence type="ECO:0000313" key="7">
    <source>
        <dbReference type="EMBL" id="KKR41663.1"/>
    </source>
</evidence>
<keyword evidence="4 6" id="KW-1133">Transmembrane helix</keyword>
<dbReference type="EMBL" id="LBYC01000022">
    <property type="protein sequence ID" value="KKR41663.1"/>
    <property type="molecule type" value="Genomic_DNA"/>
</dbReference>
<evidence type="ECO:0000256" key="5">
    <source>
        <dbReference type="ARBA" id="ARBA00023136"/>
    </source>
</evidence>
<protein>
    <recommendedName>
        <fullName evidence="9">General secretion pathway protein G</fullName>
    </recommendedName>
</protein>
<keyword evidence="5 6" id="KW-0472">Membrane</keyword>
<evidence type="ECO:0000256" key="4">
    <source>
        <dbReference type="ARBA" id="ARBA00022989"/>
    </source>
</evidence>
<gene>
    <name evidence="7" type="ORF">UT78_C0022G0001</name>
</gene>
<dbReference type="Proteomes" id="UP000034301">
    <property type="component" value="Unassembled WGS sequence"/>
</dbReference>
<dbReference type="SUPFAM" id="SSF54523">
    <property type="entry name" value="Pili subunits"/>
    <property type="match status" value="1"/>
</dbReference>
<dbReference type="GO" id="GO:0016020">
    <property type="term" value="C:membrane"/>
    <property type="evidence" value="ECO:0007669"/>
    <property type="project" value="UniProtKB-SubCell"/>
</dbReference>
<evidence type="ECO:0000313" key="8">
    <source>
        <dbReference type="Proteomes" id="UP000034301"/>
    </source>
</evidence>